<keyword evidence="1" id="KW-0175">Coiled coil</keyword>
<sequence>MAGPRDDPRTTPVAEPTQAPNAPFGEEAEARLVALLHRLAEQDAEMDRLVLLTQQLGERAAEAENRAAELRDVRDALLNLVNAEGSVTVDGREEEEAEEKTEEENENEGDEEIDQEDEENGTEPND</sequence>
<feature type="region of interest" description="Disordered" evidence="2">
    <location>
        <begin position="1"/>
        <end position="26"/>
    </location>
</feature>
<dbReference type="AlphaFoldDB" id="G0MY88"/>
<name>G0MY88_CAEBE</name>
<dbReference type="HOGENOM" id="CLU_1983523_0_0_1"/>
<gene>
    <name evidence="3" type="ORF">CAEBREN_01549</name>
</gene>
<accession>G0MY88</accession>
<reference evidence="4" key="1">
    <citation type="submission" date="2011-07" db="EMBL/GenBank/DDBJ databases">
        <authorList>
            <consortium name="Caenorhabditis brenneri Sequencing and Analysis Consortium"/>
            <person name="Wilson R.K."/>
        </authorList>
    </citation>
    <scope>NUCLEOTIDE SEQUENCE [LARGE SCALE GENOMIC DNA]</scope>
    <source>
        <strain evidence="4">PB2801</strain>
    </source>
</reference>
<evidence type="ECO:0000256" key="2">
    <source>
        <dbReference type="SAM" id="MobiDB-lite"/>
    </source>
</evidence>
<feature type="region of interest" description="Disordered" evidence="2">
    <location>
        <begin position="84"/>
        <end position="126"/>
    </location>
</feature>
<proteinExistence type="predicted"/>
<dbReference type="EMBL" id="GL379820">
    <property type="protein sequence ID" value="EGT47576.1"/>
    <property type="molecule type" value="Genomic_DNA"/>
</dbReference>
<evidence type="ECO:0000313" key="3">
    <source>
        <dbReference type="EMBL" id="EGT47576.1"/>
    </source>
</evidence>
<protein>
    <submittedName>
        <fullName evidence="3">Uncharacterized protein</fullName>
    </submittedName>
</protein>
<keyword evidence="4" id="KW-1185">Reference proteome</keyword>
<dbReference type="Proteomes" id="UP000008068">
    <property type="component" value="Unassembled WGS sequence"/>
</dbReference>
<organism evidence="4">
    <name type="scientific">Caenorhabditis brenneri</name>
    <name type="common">Nematode worm</name>
    <dbReference type="NCBI Taxonomy" id="135651"/>
    <lineage>
        <taxon>Eukaryota</taxon>
        <taxon>Metazoa</taxon>
        <taxon>Ecdysozoa</taxon>
        <taxon>Nematoda</taxon>
        <taxon>Chromadorea</taxon>
        <taxon>Rhabditida</taxon>
        <taxon>Rhabditina</taxon>
        <taxon>Rhabditomorpha</taxon>
        <taxon>Rhabditoidea</taxon>
        <taxon>Rhabditidae</taxon>
        <taxon>Peloderinae</taxon>
        <taxon>Caenorhabditis</taxon>
    </lineage>
</organism>
<evidence type="ECO:0000313" key="4">
    <source>
        <dbReference type="Proteomes" id="UP000008068"/>
    </source>
</evidence>
<feature type="coiled-coil region" evidence="1">
    <location>
        <begin position="53"/>
        <end position="80"/>
    </location>
</feature>
<evidence type="ECO:0000256" key="1">
    <source>
        <dbReference type="SAM" id="Coils"/>
    </source>
</evidence>
<dbReference type="InParanoid" id="G0MY88"/>
<feature type="compositionally biased region" description="Acidic residues" evidence="2">
    <location>
        <begin position="92"/>
        <end position="126"/>
    </location>
</feature>